<proteinExistence type="predicted"/>
<comment type="caution">
    <text evidence="4">The sequence shown here is derived from an EMBL/GenBank/DDBJ whole genome shotgun (WGS) entry which is preliminary data.</text>
</comment>
<accession>A0ABQ7GX20</accession>
<feature type="transmembrane region" description="Helical" evidence="3">
    <location>
        <begin position="204"/>
        <end position="224"/>
    </location>
</feature>
<evidence type="ECO:0000313" key="4">
    <source>
        <dbReference type="EMBL" id="KAF5839152.1"/>
    </source>
</evidence>
<feature type="region of interest" description="Disordered" evidence="2">
    <location>
        <begin position="402"/>
        <end position="438"/>
    </location>
</feature>
<evidence type="ECO:0000256" key="3">
    <source>
        <dbReference type="SAM" id="Phobius"/>
    </source>
</evidence>
<protein>
    <recommendedName>
        <fullName evidence="6">Transmembrane protein</fullName>
    </recommendedName>
</protein>
<evidence type="ECO:0000313" key="5">
    <source>
        <dbReference type="Proteomes" id="UP000815325"/>
    </source>
</evidence>
<feature type="transmembrane region" description="Helical" evidence="3">
    <location>
        <begin position="230"/>
        <end position="250"/>
    </location>
</feature>
<evidence type="ECO:0008006" key="6">
    <source>
        <dbReference type="Google" id="ProtNLM"/>
    </source>
</evidence>
<reference evidence="4" key="1">
    <citation type="submission" date="2017-08" db="EMBL/GenBank/DDBJ databases">
        <authorList>
            <person name="Polle J.E."/>
            <person name="Barry K."/>
            <person name="Cushman J."/>
            <person name="Schmutz J."/>
            <person name="Tran D."/>
            <person name="Hathwaick L.T."/>
            <person name="Yim W.C."/>
            <person name="Jenkins J."/>
            <person name="Mckie-Krisberg Z.M."/>
            <person name="Prochnik S."/>
            <person name="Lindquist E."/>
            <person name="Dockter R.B."/>
            <person name="Adam C."/>
            <person name="Molina H."/>
            <person name="Bunkerborg J."/>
            <person name="Jin E."/>
            <person name="Buchheim M."/>
            <person name="Magnuson J."/>
        </authorList>
    </citation>
    <scope>NUCLEOTIDE SEQUENCE</scope>
    <source>
        <strain evidence="4">CCAP 19/18</strain>
    </source>
</reference>
<organism evidence="4 5">
    <name type="scientific">Dunaliella salina</name>
    <name type="common">Green alga</name>
    <name type="synonym">Protococcus salinus</name>
    <dbReference type="NCBI Taxonomy" id="3046"/>
    <lineage>
        <taxon>Eukaryota</taxon>
        <taxon>Viridiplantae</taxon>
        <taxon>Chlorophyta</taxon>
        <taxon>core chlorophytes</taxon>
        <taxon>Chlorophyceae</taxon>
        <taxon>CS clade</taxon>
        <taxon>Chlamydomonadales</taxon>
        <taxon>Dunaliellaceae</taxon>
        <taxon>Dunaliella</taxon>
    </lineage>
</organism>
<keyword evidence="3" id="KW-1133">Transmembrane helix</keyword>
<dbReference type="Proteomes" id="UP000815325">
    <property type="component" value="Unassembled WGS sequence"/>
</dbReference>
<evidence type="ECO:0000256" key="1">
    <source>
        <dbReference type="SAM" id="Coils"/>
    </source>
</evidence>
<feature type="coiled-coil region" evidence="1">
    <location>
        <begin position="262"/>
        <end position="296"/>
    </location>
</feature>
<name>A0ABQ7GX20_DUNSA</name>
<keyword evidence="3" id="KW-0812">Transmembrane</keyword>
<sequence>MGKWRMECCLLVLGGGTAVLLAWRFGPSGLAQALATNTAVDHCAEQCEAGPGSSVSADHACMPGGPLGSSTKLLECAVRRVLLHRMLLSMLWLCITLCVAWFATKLLHWIWQHCDASKRVPVPDAGVHQEREQRQQEYINGSALGSNSTSAEGVQQQHVNSSMIGACSNTGMGGLCWAVLTGCFTTWTTSRCGRWLEERCGRVLSSRALPGILAVIIGACHALLGLFSGIQWLFLVIGVCAVSGITYWLASGHTARCVRAIANEAAVRLVALHRQNEELADEKEELEAELRAVAQNPQPALHTGSPADLILEVLDLMLQGGSPHADDLLVLRDFILSGGRQQDMYQPLDVWQHLHLPGMEPDVEAALFQQLGFATSPRRTPNEPSGWTARDGVHSLNSRLHIDRRKSGSSSSDALTPDDACNSEGRPDANCVPGGGPSSDSYLMSMLATLAYDSSSLDQAEGHAPSASVH</sequence>
<dbReference type="EMBL" id="MU069553">
    <property type="protein sequence ID" value="KAF5839152.1"/>
    <property type="molecule type" value="Genomic_DNA"/>
</dbReference>
<keyword evidence="3" id="KW-0472">Membrane</keyword>
<keyword evidence="5" id="KW-1185">Reference proteome</keyword>
<gene>
    <name evidence="4" type="ORF">DUNSADRAFT_1465</name>
</gene>
<feature type="transmembrane region" description="Helical" evidence="3">
    <location>
        <begin position="82"/>
        <end position="103"/>
    </location>
</feature>
<evidence type="ECO:0000256" key="2">
    <source>
        <dbReference type="SAM" id="MobiDB-lite"/>
    </source>
</evidence>
<keyword evidence="1" id="KW-0175">Coiled coil</keyword>